<dbReference type="AlphaFoldDB" id="A0A8A1ME05"/>
<reference evidence="2" key="1">
    <citation type="submission" date="2021-01" db="EMBL/GenBank/DDBJ databases">
        <title>Chromosome-level genome assembly of a human fungal pathogen reveals clustering of transcriptionally co-regulated genes.</title>
        <authorList>
            <person name="Voorhies M."/>
            <person name="Cohen S."/>
            <person name="Shea T.P."/>
            <person name="Petrus S."/>
            <person name="Munoz J.F."/>
            <person name="Poplawski S."/>
            <person name="Goldman W.E."/>
            <person name="Michael T."/>
            <person name="Cuomo C.A."/>
            <person name="Sil A."/>
            <person name="Beyhan S."/>
        </authorList>
    </citation>
    <scope>NUCLEOTIDE SEQUENCE</scope>
    <source>
        <strain evidence="2">WU24</strain>
    </source>
</reference>
<keyword evidence="1" id="KW-0732">Signal</keyword>
<evidence type="ECO:0000313" key="2">
    <source>
        <dbReference type="EMBL" id="QSS64169.1"/>
    </source>
</evidence>
<feature type="signal peptide" evidence="1">
    <location>
        <begin position="1"/>
        <end position="22"/>
    </location>
</feature>
<proteinExistence type="predicted"/>
<sequence length="108" mass="11994">MSFSVKWMSKVFLATICLFAWCTRNTAPILEPEAQEVKKQTRNTSSTSVGLQNGNFQFQDIPTTGQLSTAITTSPLTLQFGPLATAYLRRQDPALADYAVYFPLLLTI</sequence>
<dbReference type="VEuPathDB" id="FungiDB:I7I51_01233"/>
<dbReference type="EMBL" id="CP069114">
    <property type="protein sequence ID" value="QSS64169.1"/>
    <property type="molecule type" value="Genomic_DNA"/>
</dbReference>
<feature type="chain" id="PRO_5034578126" description="Lipoprotein" evidence="1">
    <location>
        <begin position="23"/>
        <end position="108"/>
    </location>
</feature>
<evidence type="ECO:0000313" key="3">
    <source>
        <dbReference type="Proteomes" id="UP000663671"/>
    </source>
</evidence>
<name>A0A8A1ME05_AJECA</name>
<organism evidence="2 3">
    <name type="scientific">Ajellomyces capsulatus</name>
    <name type="common">Darling's disease fungus</name>
    <name type="synonym">Histoplasma capsulatum</name>
    <dbReference type="NCBI Taxonomy" id="5037"/>
    <lineage>
        <taxon>Eukaryota</taxon>
        <taxon>Fungi</taxon>
        <taxon>Dikarya</taxon>
        <taxon>Ascomycota</taxon>
        <taxon>Pezizomycotina</taxon>
        <taxon>Eurotiomycetes</taxon>
        <taxon>Eurotiomycetidae</taxon>
        <taxon>Onygenales</taxon>
        <taxon>Ajellomycetaceae</taxon>
        <taxon>Histoplasma</taxon>
    </lineage>
</organism>
<dbReference type="Proteomes" id="UP000663671">
    <property type="component" value="Chromosome 1"/>
</dbReference>
<accession>A0A8A1ME05</accession>
<evidence type="ECO:0000256" key="1">
    <source>
        <dbReference type="SAM" id="SignalP"/>
    </source>
</evidence>
<gene>
    <name evidence="2" type="ORF">I7I51_01233</name>
</gene>
<protein>
    <recommendedName>
        <fullName evidence="4">Lipoprotein</fullName>
    </recommendedName>
</protein>
<evidence type="ECO:0008006" key="4">
    <source>
        <dbReference type="Google" id="ProtNLM"/>
    </source>
</evidence>